<keyword evidence="3" id="KW-1185">Reference proteome</keyword>
<gene>
    <name evidence="2" type="ORF">ACFPJA_11225</name>
</gene>
<evidence type="ECO:0000313" key="2">
    <source>
        <dbReference type="EMBL" id="MFC5135285.1"/>
    </source>
</evidence>
<dbReference type="RefSeq" id="WP_122106983.1">
    <property type="nucleotide sequence ID" value="NZ_JBHSKV010000015.1"/>
</dbReference>
<protein>
    <recommendedName>
        <fullName evidence="4">HTH hxlR-type domain-containing protein</fullName>
    </recommendedName>
</protein>
<dbReference type="InterPro" id="IPR036390">
    <property type="entry name" value="WH_DNA-bd_sf"/>
</dbReference>
<reference evidence="2 3" key="1">
    <citation type="journal article" date="2019" name="Int. J. Syst. Evol. Microbiol.">
        <title>The Global Catalogue of Microorganisms (GCM) 10K type strain sequencing project: providing services to taxonomists for standard genome sequencing and annotation.</title>
        <authorList>
            <consortium name="The Broad Institute Genomics Platform"/>
            <consortium name="The Broad Institute Genome Sequencing Center for Infectious Disease"/>
            <person name="Wu L."/>
            <person name="Ma J."/>
        </authorList>
    </citation>
    <scope>NUCLEOTIDE SEQUENCE [LARGE SCALE GENOMIC DNA]</scope>
    <source>
        <strain evidence="2 3">CGMCC 1.16026</strain>
    </source>
</reference>
<evidence type="ECO:0000313" key="3">
    <source>
        <dbReference type="Proteomes" id="UP001596145"/>
    </source>
</evidence>
<evidence type="ECO:0000256" key="1">
    <source>
        <dbReference type="SAM" id="Coils"/>
    </source>
</evidence>
<dbReference type="AlphaFoldDB" id="A0ABD5QSP2"/>
<feature type="coiled-coil region" evidence="1">
    <location>
        <begin position="107"/>
        <end position="138"/>
    </location>
</feature>
<accession>A0ABD5QSP2</accession>
<evidence type="ECO:0008006" key="4">
    <source>
        <dbReference type="Google" id="ProtNLM"/>
    </source>
</evidence>
<proteinExistence type="predicted"/>
<dbReference type="SUPFAM" id="SSF46785">
    <property type="entry name" value="Winged helix' DNA-binding domain"/>
    <property type="match status" value="1"/>
</dbReference>
<sequence>MDYSDSETGGGPAPPDEFSDEILDQMIEVLSSAGGAWLIAQLHEEPKRFQTLRQDFPKSPSTIDERLGEARKAELVDEEPKYVKKKKYHQLTEKGEVIGDEIERTDLLRIQEEIWRLEQELDEEIDAFRESLVEKQDELNEAFIENVRESHSTDDNADVQ</sequence>
<dbReference type="Gene3D" id="1.10.10.10">
    <property type="entry name" value="Winged helix-like DNA-binding domain superfamily/Winged helix DNA-binding domain"/>
    <property type="match status" value="1"/>
</dbReference>
<name>A0ABD5QSP2_9EURY</name>
<dbReference type="EMBL" id="JBHSKV010000015">
    <property type="protein sequence ID" value="MFC5135285.1"/>
    <property type="molecule type" value="Genomic_DNA"/>
</dbReference>
<keyword evidence="1" id="KW-0175">Coiled coil</keyword>
<organism evidence="2 3">
    <name type="scientific">Halorubrum glutamatedens</name>
    <dbReference type="NCBI Taxonomy" id="2707018"/>
    <lineage>
        <taxon>Archaea</taxon>
        <taxon>Methanobacteriati</taxon>
        <taxon>Methanobacteriota</taxon>
        <taxon>Stenosarchaea group</taxon>
        <taxon>Halobacteria</taxon>
        <taxon>Halobacteriales</taxon>
        <taxon>Haloferacaceae</taxon>
        <taxon>Halorubrum</taxon>
    </lineage>
</organism>
<dbReference type="InterPro" id="IPR036388">
    <property type="entry name" value="WH-like_DNA-bd_sf"/>
</dbReference>
<comment type="caution">
    <text evidence="2">The sequence shown here is derived from an EMBL/GenBank/DDBJ whole genome shotgun (WGS) entry which is preliminary data.</text>
</comment>
<dbReference type="Proteomes" id="UP001596145">
    <property type="component" value="Unassembled WGS sequence"/>
</dbReference>